<dbReference type="InterPro" id="IPR053141">
    <property type="entry name" value="Mycobact_SerProt_Inhib_Rv3364c"/>
</dbReference>
<evidence type="ECO:0000259" key="1">
    <source>
        <dbReference type="SMART" id="SM00960"/>
    </source>
</evidence>
<organism evidence="2 3">
    <name type="scientific">Amycolatopsis acidiphila</name>
    <dbReference type="NCBI Taxonomy" id="715473"/>
    <lineage>
        <taxon>Bacteria</taxon>
        <taxon>Bacillati</taxon>
        <taxon>Actinomycetota</taxon>
        <taxon>Actinomycetes</taxon>
        <taxon>Pseudonocardiales</taxon>
        <taxon>Pseudonocardiaceae</taxon>
        <taxon>Amycolatopsis</taxon>
    </lineage>
</organism>
<name>A0A558AFD2_9PSEU</name>
<dbReference type="PANTHER" id="PTHR36222">
    <property type="entry name" value="SERINE PROTEASE INHIBITOR RV3364C"/>
    <property type="match status" value="1"/>
</dbReference>
<dbReference type="AlphaFoldDB" id="A0A558AFD2"/>
<dbReference type="Proteomes" id="UP000318578">
    <property type="component" value="Unassembled WGS sequence"/>
</dbReference>
<comment type="caution">
    <text evidence="2">The sequence shown here is derived from an EMBL/GenBank/DDBJ whole genome shotgun (WGS) entry which is preliminary data.</text>
</comment>
<dbReference type="Pfam" id="PF03259">
    <property type="entry name" value="Robl_LC7"/>
    <property type="match status" value="1"/>
</dbReference>
<reference evidence="2 3" key="1">
    <citation type="submission" date="2019-07" db="EMBL/GenBank/DDBJ databases">
        <title>New species of Amycolatopsis and Streptomyces.</title>
        <authorList>
            <person name="Duangmal K."/>
            <person name="Teo W.F.A."/>
            <person name="Lipun K."/>
        </authorList>
    </citation>
    <scope>NUCLEOTIDE SEQUENCE [LARGE SCALE GENOMIC DNA]</scope>
    <source>
        <strain evidence="2 3">JCM 30562</strain>
    </source>
</reference>
<evidence type="ECO:0000313" key="2">
    <source>
        <dbReference type="EMBL" id="TVT22971.1"/>
    </source>
</evidence>
<feature type="domain" description="Roadblock/LAMTOR2" evidence="1">
    <location>
        <begin position="12"/>
        <end position="102"/>
    </location>
</feature>
<accession>A0A558AFD2</accession>
<protein>
    <submittedName>
        <fullName evidence="2">Roadblock/LC7 domain-containing protein</fullName>
    </submittedName>
</protein>
<dbReference type="PANTHER" id="PTHR36222:SF1">
    <property type="entry name" value="SERINE PROTEASE INHIBITOR RV3364C"/>
    <property type="match status" value="1"/>
</dbReference>
<dbReference type="OrthoDB" id="5187023at2"/>
<dbReference type="InterPro" id="IPR004942">
    <property type="entry name" value="Roadblock/LAMTOR2_dom"/>
</dbReference>
<evidence type="ECO:0000313" key="3">
    <source>
        <dbReference type="Proteomes" id="UP000318578"/>
    </source>
</evidence>
<dbReference type="Gene3D" id="3.30.450.30">
    <property type="entry name" value="Dynein light chain 2a, cytoplasmic"/>
    <property type="match status" value="1"/>
</dbReference>
<sequence length="150" mass="15877">MTAAQRQQVDFHWLANDFAVRVPGVAHAVVVSADGLLLAASRRLPIDRADQVAAAASGLMSLTQGASRCFQAGEVRETVVEMDLGIMVLMAISDGSCLVVLAAPTCDVGQVAFEMTLLVERVGQALTPELRARLHGQDPAPAGEAVMWPR</sequence>
<dbReference type="SUPFAM" id="SSF103196">
    <property type="entry name" value="Roadblock/LC7 domain"/>
    <property type="match status" value="1"/>
</dbReference>
<gene>
    <name evidence="2" type="ORF">FNH06_11550</name>
</gene>
<dbReference type="SMART" id="SM00960">
    <property type="entry name" value="Robl_LC7"/>
    <property type="match status" value="1"/>
</dbReference>
<dbReference type="EMBL" id="VJZA01000014">
    <property type="protein sequence ID" value="TVT22971.1"/>
    <property type="molecule type" value="Genomic_DNA"/>
</dbReference>
<dbReference type="RefSeq" id="WP_144637481.1">
    <property type="nucleotide sequence ID" value="NZ_BNAX01000001.1"/>
</dbReference>
<keyword evidence="3" id="KW-1185">Reference proteome</keyword>
<proteinExistence type="predicted"/>